<evidence type="ECO:0000313" key="5">
    <source>
        <dbReference type="Proteomes" id="UP000824540"/>
    </source>
</evidence>
<reference evidence="4" key="1">
    <citation type="thesis" date="2021" institute="BYU ScholarsArchive" country="Provo, UT, USA">
        <title>Applications of and Algorithms for Genome Assembly and Genomic Analyses with an Emphasis on Marine Teleosts.</title>
        <authorList>
            <person name="Pickett B.D."/>
        </authorList>
    </citation>
    <scope>NUCLEOTIDE SEQUENCE</scope>
    <source>
        <strain evidence="4">HI-2016</strain>
    </source>
</reference>
<dbReference type="SUPFAM" id="SSF50630">
    <property type="entry name" value="Acid proteases"/>
    <property type="match status" value="1"/>
</dbReference>
<dbReference type="OrthoDB" id="2747330at2759"/>
<dbReference type="PROSITE" id="PS51767">
    <property type="entry name" value="PEPTIDASE_A1"/>
    <property type="match status" value="1"/>
</dbReference>
<dbReference type="PANTHER" id="PTHR47965">
    <property type="entry name" value="ASPARTYL PROTEASE-RELATED"/>
    <property type="match status" value="1"/>
</dbReference>
<comment type="similarity">
    <text evidence="1">Belongs to the peptidase A1 family.</text>
</comment>
<comment type="caution">
    <text evidence="4">The sequence shown here is derived from an EMBL/GenBank/DDBJ whole genome shotgun (WGS) entry which is preliminary data.</text>
</comment>
<dbReference type="EMBL" id="JAFBMS010001752">
    <property type="protein sequence ID" value="KAG9328856.1"/>
    <property type="molecule type" value="Genomic_DNA"/>
</dbReference>
<evidence type="ECO:0000313" key="4">
    <source>
        <dbReference type="EMBL" id="KAG9328856.1"/>
    </source>
</evidence>
<dbReference type="FunFam" id="2.40.70.10:FF:000007">
    <property type="entry name" value="Beta-secretase 1"/>
    <property type="match status" value="1"/>
</dbReference>
<proteinExistence type="inferred from homology"/>
<dbReference type="GO" id="GO:0005886">
    <property type="term" value="C:plasma membrane"/>
    <property type="evidence" value="ECO:0007669"/>
    <property type="project" value="TreeGrafter"/>
</dbReference>
<dbReference type="Proteomes" id="UP000824540">
    <property type="component" value="Unassembled WGS sequence"/>
</dbReference>
<dbReference type="InterPro" id="IPR009120">
    <property type="entry name" value="BACE1"/>
</dbReference>
<dbReference type="GO" id="GO:0005802">
    <property type="term" value="C:trans-Golgi network"/>
    <property type="evidence" value="ECO:0007669"/>
    <property type="project" value="TreeGrafter"/>
</dbReference>
<keyword evidence="2" id="KW-0812">Transmembrane</keyword>
<dbReference type="GO" id="GO:0006509">
    <property type="term" value="P:membrane protein ectodomain proteolysis"/>
    <property type="evidence" value="ECO:0007669"/>
    <property type="project" value="TreeGrafter"/>
</dbReference>
<dbReference type="InterPro" id="IPR033121">
    <property type="entry name" value="PEPTIDASE_A1"/>
</dbReference>
<feature type="domain" description="Peptidase A1" evidence="3">
    <location>
        <begin position="1"/>
        <end position="346"/>
    </location>
</feature>
<gene>
    <name evidence="4" type="ORF">JZ751_010116</name>
</gene>
<feature type="non-terminal residue" evidence="4">
    <location>
        <position position="1"/>
    </location>
</feature>
<name>A0A8T2MML5_9TELE</name>
<organism evidence="4 5">
    <name type="scientific">Albula glossodonta</name>
    <name type="common">roundjaw bonefish</name>
    <dbReference type="NCBI Taxonomy" id="121402"/>
    <lineage>
        <taxon>Eukaryota</taxon>
        <taxon>Metazoa</taxon>
        <taxon>Chordata</taxon>
        <taxon>Craniata</taxon>
        <taxon>Vertebrata</taxon>
        <taxon>Euteleostomi</taxon>
        <taxon>Actinopterygii</taxon>
        <taxon>Neopterygii</taxon>
        <taxon>Teleostei</taxon>
        <taxon>Albuliformes</taxon>
        <taxon>Albulidae</taxon>
        <taxon>Albula</taxon>
    </lineage>
</organism>
<accession>A0A8T2MML5</accession>
<dbReference type="GO" id="GO:0004190">
    <property type="term" value="F:aspartic-type endopeptidase activity"/>
    <property type="evidence" value="ECO:0007669"/>
    <property type="project" value="InterPro"/>
</dbReference>
<protein>
    <recommendedName>
        <fullName evidence="3">Peptidase A1 domain-containing protein</fullName>
    </recommendedName>
</protein>
<evidence type="ECO:0000256" key="1">
    <source>
        <dbReference type="ARBA" id="ARBA00007447"/>
    </source>
</evidence>
<dbReference type="Pfam" id="PF00026">
    <property type="entry name" value="Asp"/>
    <property type="match status" value="1"/>
</dbReference>
<dbReference type="GO" id="GO:0050435">
    <property type="term" value="P:amyloid-beta metabolic process"/>
    <property type="evidence" value="ECO:0007669"/>
    <property type="project" value="TreeGrafter"/>
</dbReference>
<dbReference type="PANTHER" id="PTHR47965:SF69">
    <property type="entry name" value="BETA-SECRETASE 1"/>
    <property type="match status" value="1"/>
</dbReference>
<dbReference type="PRINTS" id="PR01816">
    <property type="entry name" value="BACE1"/>
</dbReference>
<dbReference type="Gene3D" id="2.40.70.10">
    <property type="entry name" value="Acid Proteases"/>
    <property type="match status" value="3"/>
</dbReference>
<keyword evidence="2" id="KW-1133">Transmembrane helix</keyword>
<evidence type="ECO:0000259" key="3">
    <source>
        <dbReference type="PROSITE" id="PS51767"/>
    </source>
</evidence>
<keyword evidence="5" id="KW-1185">Reference proteome</keyword>
<sequence>MVDTGSSNFAVGAAAHPFLRRYYHRSLLTTVSDRLSSLQCLTLVLGKHCVSLCAIVCSSRSYRDLGRSVYVPYTQGRWEGELGTDLVSVPHGPNASLRANIAAITQSDRFFINGSNWEGILGLAYAEIARPDETLEPFFDSLVRQTSVPNLFSLQLCGAGYRQNSTMGTATVGGSMIIGGLDPSLYVGELWYTPIRREWYYEVIIVRIEVNGQDLNMDCKEQYLRPVEDVASAQEDCYKFAVSQSSTGTVMGAVIMEGFYVVFDRDRKRIGFAVSTCHGPYHGVDLEDCGYNIPQTDESTLMTIAYIMAGICALFMLPLCLMVCQWRFTRCLRPPGGDFADDISLL</sequence>
<feature type="transmembrane region" description="Helical" evidence="2">
    <location>
        <begin position="304"/>
        <end position="324"/>
    </location>
</feature>
<dbReference type="InterPro" id="IPR001461">
    <property type="entry name" value="Aspartic_peptidase_A1"/>
</dbReference>
<dbReference type="InterPro" id="IPR021109">
    <property type="entry name" value="Peptidase_aspartic_dom_sf"/>
</dbReference>
<evidence type="ECO:0000256" key="2">
    <source>
        <dbReference type="SAM" id="Phobius"/>
    </source>
</evidence>
<dbReference type="AlphaFoldDB" id="A0A8T2MML5"/>
<keyword evidence="2" id="KW-0472">Membrane</keyword>
<dbReference type="GO" id="GO:0005768">
    <property type="term" value="C:endosome"/>
    <property type="evidence" value="ECO:0007669"/>
    <property type="project" value="TreeGrafter"/>
</dbReference>